<evidence type="ECO:0000313" key="12">
    <source>
        <dbReference type="Proteomes" id="UP000095200"/>
    </source>
</evidence>
<dbReference type="RefSeq" id="WP_069857703.1">
    <property type="nucleotide sequence ID" value="NZ_BDFE01000009.1"/>
</dbReference>
<protein>
    <submittedName>
        <fullName evidence="11">Branched-chain amino acid ABC transporter ATP-binding protein</fullName>
    </submittedName>
</protein>
<comment type="subcellular location">
    <subcellularLocation>
        <location evidence="1">Cell membrane</location>
        <topology evidence="1">Peripheral membrane protein</topology>
    </subcellularLocation>
</comment>
<keyword evidence="8" id="KW-1278">Translocase</keyword>
<accession>A0A194AG91</accession>
<keyword evidence="7 11" id="KW-0067">ATP-binding</keyword>
<dbReference type="OrthoDB" id="9809450at2"/>
<evidence type="ECO:0000256" key="7">
    <source>
        <dbReference type="ARBA" id="ARBA00022840"/>
    </source>
</evidence>
<evidence type="ECO:0000256" key="5">
    <source>
        <dbReference type="ARBA" id="ARBA00022737"/>
    </source>
</evidence>
<keyword evidence="4" id="KW-0762">Sugar transport</keyword>
<keyword evidence="5" id="KW-0677">Repeat</keyword>
<keyword evidence="3" id="KW-1003">Cell membrane</keyword>
<name>A0A194AG91_9BACT</name>
<dbReference type="AlphaFoldDB" id="A0A194AG91"/>
<keyword evidence="12" id="KW-1185">Reference proteome</keyword>
<sequence length="507" mass="55568">MTTPASPVLQLKKITKRFGSLVANDHITLDIHAGTIHALLGENGAGKSTLMSVLSGRYQPDEGEIVLNNETVRFTSPSQALARGIGMVYQRFMLIEPMSVVENIVLGTTSDSPFLDLKGAAIRIRQLSEQYGLAVDPNARIADLSMGERQRVEILKLLFRNAEILIFDEPTAILTPPEITAFFKTLKKLAERGHPIVFITHKLDEVMELADRISIMRRGKMITHILPQQIRSKRELARLMVGREIVLKVDKKDITPGEPVLEVKGLKGINEEGRTVFEEINLEVKKGEILAITGVAGNGQEALIAGLAGLAPLQQGSIFWQGKTYTPQTWVGANKQDLAYVPEDRHTTGTIGAMDLAENYMLTRINEFSQGPFLQSAAARSMTAKAITTYNIRTPRGIDSKAGQLSGGNLQKIILARELEKNPRLIIAEQPTQGLDIGATEEVWQTLIAQREHAGILLVSGDLKEVLSLADRIAVMFRGKILEIIPATDTDGIARIGLLMAGTSDHN</sequence>
<evidence type="ECO:0000256" key="9">
    <source>
        <dbReference type="ARBA" id="ARBA00023136"/>
    </source>
</evidence>
<reference evidence="12" key="1">
    <citation type="submission" date="2016-06" db="EMBL/GenBank/DDBJ databases">
        <title>Draft genome sequence of Desulfoplanes formicivorans strain Pf12B.</title>
        <authorList>
            <person name="Watanabe M."/>
            <person name="Kojima H."/>
            <person name="Fukui M."/>
        </authorList>
    </citation>
    <scope>NUCLEOTIDE SEQUENCE [LARGE SCALE GENOMIC DNA]</scope>
    <source>
        <strain evidence="12">Pf12B</strain>
    </source>
</reference>
<dbReference type="InterPro" id="IPR027417">
    <property type="entry name" value="P-loop_NTPase"/>
</dbReference>
<evidence type="ECO:0000256" key="6">
    <source>
        <dbReference type="ARBA" id="ARBA00022741"/>
    </source>
</evidence>
<dbReference type="SMART" id="SM00382">
    <property type="entry name" value="AAA"/>
    <property type="match status" value="2"/>
</dbReference>
<dbReference type="CDD" id="cd03215">
    <property type="entry name" value="ABC_Carb_Monos_II"/>
    <property type="match status" value="1"/>
</dbReference>
<dbReference type="PROSITE" id="PS50893">
    <property type="entry name" value="ABC_TRANSPORTER_2"/>
    <property type="match status" value="2"/>
</dbReference>
<dbReference type="InterPro" id="IPR017871">
    <property type="entry name" value="ABC_transporter-like_CS"/>
</dbReference>
<dbReference type="PROSITE" id="PS00211">
    <property type="entry name" value="ABC_TRANSPORTER_1"/>
    <property type="match status" value="1"/>
</dbReference>
<evidence type="ECO:0000256" key="3">
    <source>
        <dbReference type="ARBA" id="ARBA00022475"/>
    </source>
</evidence>
<comment type="caution">
    <text evidence="11">The sequence shown here is derived from an EMBL/GenBank/DDBJ whole genome shotgun (WGS) entry which is preliminary data.</text>
</comment>
<dbReference type="CDD" id="cd03216">
    <property type="entry name" value="ABC_Carb_Monos_I"/>
    <property type="match status" value="1"/>
</dbReference>
<feature type="domain" description="ABC transporter" evidence="10">
    <location>
        <begin position="9"/>
        <end position="243"/>
    </location>
</feature>
<dbReference type="GO" id="GO:0016887">
    <property type="term" value="F:ATP hydrolysis activity"/>
    <property type="evidence" value="ECO:0007669"/>
    <property type="project" value="InterPro"/>
</dbReference>
<proteinExistence type="predicted"/>
<dbReference type="Pfam" id="PF00005">
    <property type="entry name" value="ABC_tran"/>
    <property type="match status" value="2"/>
</dbReference>
<dbReference type="EMBL" id="BDFE01000009">
    <property type="protein sequence ID" value="GAU08225.1"/>
    <property type="molecule type" value="Genomic_DNA"/>
</dbReference>
<dbReference type="PANTHER" id="PTHR43790">
    <property type="entry name" value="CARBOHYDRATE TRANSPORT ATP-BINDING PROTEIN MG119-RELATED"/>
    <property type="match status" value="1"/>
</dbReference>
<dbReference type="FunFam" id="3.40.50.300:FF:000127">
    <property type="entry name" value="Ribose import ATP-binding protein RbsA"/>
    <property type="match status" value="1"/>
</dbReference>
<dbReference type="PANTHER" id="PTHR43790:SF4">
    <property type="entry name" value="GUANOSINE IMPORT ATP-BINDING PROTEIN NUPO"/>
    <property type="match status" value="1"/>
</dbReference>
<evidence type="ECO:0000259" key="10">
    <source>
        <dbReference type="PROSITE" id="PS50893"/>
    </source>
</evidence>
<evidence type="ECO:0000313" key="11">
    <source>
        <dbReference type="EMBL" id="GAU08225.1"/>
    </source>
</evidence>
<evidence type="ECO:0000256" key="1">
    <source>
        <dbReference type="ARBA" id="ARBA00004202"/>
    </source>
</evidence>
<evidence type="ECO:0000256" key="8">
    <source>
        <dbReference type="ARBA" id="ARBA00022967"/>
    </source>
</evidence>
<evidence type="ECO:0000256" key="4">
    <source>
        <dbReference type="ARBA" id="ARBA00022597"/>
    </source>
</evidence>
<dbReference type="InterPro" id="IPR050107">
    <property type="entry name" value="ABC_carbohydrate_import_ATPase"/>
</dbReference>
<dbReference type="STRING" id="1592317.DPF_0928"/>
<dbReference type="Proteomes" id="UP000095200">
    <property type="component" value="Unassembled WGS sequence"/>
</dbReference>
<dbReference type="SUPFAM" id="SSF52540">
    <property type="entry name" value="P-loop containing nucleoside triphosphate hydrolases"/>
    <property type="match status" value="2"/>
</dbReference>
<dbReference type="Gene3D" id="3.40.50.300">
    <property type="entry name" value="P-loop containing nucleotide triphosphate hydrolases"/>
    <property type="match status" value="2"/>
</dbReference>
<dbReference type="InterPro" id="IPR003439">
    <property type="entry name" value="ABC_transporter-like_ATP-bd"/>
</dbReference>
<feature type="domain" description="ABC transporter" evidence="10">
    <location>
        <begin position="261"/>
        <end position="503"/>
    </location>
</feature>
<dbReference type="GO" id="GO:0005886">
    <property type="term" value="C:plasma membrane"/>
    <property type="evidence" value="ECO:0007669"/>
    <property type="project" value="UniProtKB-SubCell"/>
</dbReference>
<dbReference type="InterPro" id="IPR003593">
    <property type="entry name" value="AAA+_ATPase"/>
</dbReference>
<organism evidence="11 12">
    <name type="scientific">Desulfoplanes formicivorans</name>
    <dbReference type="NCBI Taxonomy" id="1592317"/>
    <lineage>
        <taxon>Bacteria</taxon>
        <taxon>Pseudomonadati</taxon>
        <taxon>Thermodesulfobacteriota</taxon>
        <taxon>Desulfovibrionia</taxon>
        <taxon>Desulfovibrionales</taxon>
        <taxon>Desulfoplanaceae</taxon>
        <taxon>Desulfoplanes</taxon>
    </lineage>
</organism>
<keyword evidence="9" id="KW-0472">Membrane</keyword>
<dbReference type="GO" id="GO:0005524">
    <property type="term" value="F:ATP binding"/>
    <property type="evidence" value="ECO:0007669"/>
    <property type="project" value="UniProtKB-KW"/>
</dbReference>
<keyword evidence="2" id="KW-0813">Transport</keyword>
<evidence type="ECO:0000256" key="2">
    <source>
        <dbReference type="ARBA" id="ARBA00022448"/>
    </source>
</evidence>
<keyword evidence="6" id="KW-0547">Nucleotide-binding</keyword>
<gene>
    <name evidence="11" type="ORF">DPF_0928</name>
</gene>